<dbReference type="InterPro" id="IPR024434">
    <property type="entry name" value="TSCPD_dom"/>
</dbReference>
<proteinExistence type="inferred from homology"/>
<comment type="similarity">
    <text evidence="1">Belongs to the ribonucleoside diphosphate reductase class-2 family.</text>
</comment>
<dbReference type="InterPro" id="IPR023806">
    <property type="entry name" value="CHP03905"/>
</dbReference>
<evidence type="ECO:0000256" key="2">
    <source>
        <dbReference type="ARBA" id="ARBA00012274"/>
    </source>
</evidence>
<sequence>MLKKEDTTYIHKNKGVCSSAVTFEVEDNKLKNVNFIGGCSGNTAGIGRLVEGMDVTDVMHRLEGTKCGMRPTSCPDQLAQALKEYLEQA</sequence>
<evidence type="ECO:0000313" key="8">
    <source>
        <dbReference type="Proteomes" id="UP000657421"/>
    </source>
</evidence>
<comment type="caution">
    <text evidence="7">The sequence shown here is derived from an EMBL/GenBank/DDBJ whole genome shotgun (WGS) entry which is preliminary data.</text>
</comment>
<protein>
    <recommendedName>
        <fullName evidence="2">ribonucleoside-diphosphate reductase</fullName>
        <ecNumber evidence="2">1.17.4.1</ecNumber>
    </recommendedName>
</protein>
<evidence type="ECO:0000256" key="1">
    <source>
        <dbReference type="ARBA" id="ARBA00007405"/>
    </source>
</evidence>
<dbReference type="NCBIfam" id="TIGR03905">
    <property type="entry name" value="TIGR03905_4_Cys"/>
    <property type="match status" value="1"/>
</dbReference>
<feature type="domain" description="TSCPD" evidence="6">
    <location>
        <begin position="9"/>
        <end position="86"/>
    </location>
</feature>
<evidence type="ECO:0000313" key="7">
    <source>
        <dbReference type="EMBL" id="MBC8574546.1"/>
    </source>
</evidence>
<dbReference type="Proteomes" id="UP000657421">
    <property type="component" value="Unassembled WGS sequence"/>
</dbReference>
<evidence type="ECO:0000256" key="5">
    <source>
        <dbReference type="ARBA" id="ARBA00047754"/>
    </source>
</evidence>
<name>A0ABR7NDR3_9FIRM</name>
<dbReference type="Pfam" id="PF12637">
    <property type="entry name" value="TSCPD"/>
    <property type="match status" value="1"/>
</dbReference>
<gene>
    <name evidence="7" type="ORF">H8716_16005</name>
</gene>
<keyword evidence="8" id="KW-1185">Reference proteome</keyword>
<accession>A0ABR7NDR3</accession>
<dbReference type="EC" id="1.17.4.1" evidence="2"/>
<reference evidence="7 8" key="1">
    <citation type="submission" date="2020-08" db="EMBL/GenBank/DDBJ databases">
        <title>Genome public.</title>
        <authorList>
            <person name="Liu C."/>
            <person name="Sun Q."/>
        </authorList>
    </citation>
    <scope>NUCLEOTIDE SEQUENCE [LARGE SCALE GENOMIC DNA]</scope>
    <source>
        <strain evidence="7 8">NSJ-46</strain>
    </source>
</reference>
<dbReference type="RefSeq" id="WP_249310004.1">
    <property type="nucleotide sequence ID" value="NZ_JACRSZ010000025.1"/>
</dbReference>
<keyword evidence="3" id="KW-0237">DNA synthesis</keyword>
<evidence type="ECO:0000259" key="6">
    <source>
        <dbReference type="Pfam" id="PF12637"/>
    </source>
</evidence>
<organism evidence="7 8">
    <name type="scientific">Jingyaoa shaoxingensis</name>
    <dbReference type="NCBI Taxonomy" id="2763671"/>
    <lineage>
        <taxon>Bacteria</taxon>
        <taxon>Bacillati</taxon>
        <taxon>Bacillota</taxon>
        <taxon>Clostridia</taxon>
        <taxon>Lachnospirales</taxon>
        <taxon>Lachnospiraceae</taxon>
        <taxon>Jingyaoa</taxon>
    </lineage>
</organism>
<dbReference type="EMBL" id="JACRSZ010000025">
    <property type="protein sequence ID" value="MBC8574546.1"/>
    <property type="molecule type" value="Genomic_DNA"/>
</dbReference>
<evidence type="ECO:0000256" key="4">
    <source>
        <dbReference type="ARBA" id="ARBA00022741"/>
    </source>
</evidence>
<comment type="catalytic activity">
    <reaction evidence="5">
        <text>a 2'-deoxyribonucleoside 5'-diphosphate + [thioredoxin]-disulfide + H2O = a ribonucleoside 5'-diphosphate + [thioredoxin]-dithiol</text>
        <dbReference type="Rhea" id="RHEA:23252"/>
        <dbReference type="Rhea" id="RHEA-COMP:10698"/>
        <dbReference type="Rhea" id="RHEA-COMP:10700"/>
        <dbReference type="ChEBI" id="CHEBI:15377"/>
        <dbReference type="ChEBI" id="CHEBI:29950"/>
        <dbReference type="ChEBI" id="CHEBI:50058"/>
        <dbReference type="ChEBI" id="CHEBI:57930"/>
        <dbReference type="ChEBI" id="CHEBI:73316"/>
        <dbReference type="EC" id="1.17.4.1"/>
    </reaction>
</comment>
<evidence type="ECO:0000256" key="3">
    <source>
        <dbReference type="ARBA" id="ARBA00022634"/>
    </source>
</evidence>
<keyword evidence="4" id="KW-0547">Nucleotide-binding</keyword>